<dbReference type="GO" id="GO:0006183">
    <property type="term" value="P:GTP biosynthetic process"/>
    <property type="evidence" value="ECO:0007669"/>
    <property type="project" value="TreeGrafter"/>
</dbReference>
<dbReference type="GO" id="GO:0006166">
    <property type="term" value="P:purine ribonucleoside salvage"/>
    <property type="evidence" value="ECO:0007669"/>
    <property type="project" value="UniProtKB-KW"/>
</dbReference>
<dbReference type="AlphaFoldDB" id="A0A4R0IT78"/>
<dbReference type="Proteomes" id="UP000294225">
    <property type="component" value="Unassembled WGS sequence"/>
</dbReference>
<dbReference type="InterPro" id="IPR005990">
    <property type="entry name" value="IMP_DH"/>
</dbReference>
<dbReference type="PIRSF" id="PIRSF000130">
    <property type="entry name" value="IMPDH"/>
    <property type="match status" value="1"/>
</dbReference>
<dbReference type="FunFam" id="3.20.20.70:FF:000424">
    <property type="entry name" value="Inosine-5'-monophosphate dehydrogenase 2"/>
    <property type="match status" value="1"/>
</dbReference>
<comment type="similarity">
    <text evidence="1">Belongs to the IMPDH/GMPR family.</text>
</comment>
<feature type="region of interest" description="Disordered" evidence="5">
    <location>
        <begin position="370"/>
        <end position="391"/>
    </location>
</feature>
<dbReference type="InterPro" id="IPR013785">
    <property type="entry name" value="Aldolase_TIM"/>
</dbReference>
<keyword evidence="4" id="KW-0630">Potassium</keyword>
<dbReference type="RefSeq" id="WP_131498123.1">
    <property type="nucleotide sequence ID" value="NZ_SJKC01000003.1"/>
</dbReference>
<feature type="binding site" evidence="3">
    <location>
        <begin position="150"/>
        <end position="152"/>
    </location>
    <ligand>
        <name>NAD(+)</name>
        <dbReference type="ChEBI" id="CHEBI:57540"/>
    </ligand>
</feature>
<evidence type="ECO:0000256" key="1">
    <source>
        <dbReference type="ARBA" id="ARBA00005502"/>
    </source>
</evidence>
<accession>A0A4R0IT78</accession>
<feature type="binding site" description="in other chain" evidence="4">
    <location>
        <position position="202"/>
    </location>
    <ligand>
        <name>K(+)</name>
        <dbReference type="ChEBI" id="CHEBI:29103"/>
        <note>ligand shared between two tetrameric partners</note>
    </ligand>
</feature>
<dbReference type="InterPro" id="IPR001093">
    <property type="entry name" value="IMP_DH_GMPRt"/>
</dbReference>
<evidence type="ECO:0000259" key="6">
    <source>
        <dbReference type="Pfam" id="PF00478"/>
    </source>
</evidence>
<dbReference type="Pfam" id="PF00478">
    <property type="entry name" value="IMPDH"/>
    <property type="match status" value="1"/>
</dbReference>
<sequence length="391" mass="40280">MRDRSSSPQQPAVEIPTALALDDVLLVPRRSAVRSRRDVDLSSTVVGDIRLSIPILSSNVPWCTETVMAVAMARLGALGCIHRMQTIDDQANQIRHVKQTALEGSGSLGVPPSVDSEGRLLTAAAVGVTDEFVKRADALVNAEVDVLLVDAAHGHLDLSLGAVGLLRERHPDLPIIAGNVATAEGVEDLVAAGAGAVKVGIGPGGVCTTRTVAGVGVPQFTAVMECVQAGRALGVPIVADGGIRKAGDITKVLAAGASSVMLGSVLAGTDESSAAPGESHGRRVRSSTGYVSLGMRLTLRRAEGSALSDEDIDDYVPEGVEVAFPATGPLRNVLRQFAGGVQSGLSYCGASDLRTLQAVARFVRVTPAGVQESRPHAGDDGGRLLDRFGAS</sequence>
<dbReference type="Gene3D" id="3.20.20.70">
    <property type="entry name" value="Aldolase class I"/>
    <property type="match status" value="2"/>
</dbReference>
<proteinExistence type="inferred from homology"/>
<keyword evidence="2" id="KW-0660">Purine salvage</keyword>
<gene>
    <name evidence="7" type="ORF">E0H92_26965</name>
</gene>
<feature type="compositionally biased region" description="Basic and acidic residues" evidence="5">
    <location>
        <begin position="373"/>
        <end position="391"/>
    </location>
</feature>
<evidence type="ECO:0000256" key="5">
    <source>
        <dbReference type="SAM" id="MobiDB-lite"/>
    </source>
</evidence>
<feature type="binding site" evidence="3">
    <location>
        <begin position="200"/>
        <end position="202"/>
    </location>
    <ligand>
        <name>NAD(+)</name>
        <dbReference type="ChEBI" id="CHEBI:57540"/>
    </ligand>
</feature>
<dbReference type="CDD" id="cd00381">
    <property type="entry name" value="IMPDH"/>
    <property type="match status" value="1"/>
</dbReference>
<evidence type="ECO:0000313" key="7">
    <source>
        <dbReference type="EMBL" id="TCC36297.1"/>
    </source>
</evidence>
<organism evidence="7 8">
    <name type="scientific">Kribbella speibonae</name>
    <dbReference type="NCBI Taxonomy" id="1572660"/>
    <lineage>
        <taxon>Bacteria</taxon>
        <taxon>Bacillati</taxon>
        <taxon>Actinomycetota</taxon>
        <taxon>Actinomycetes</taxon>
        <taxon>Propionibacteriales</taxon>
        <taxon>Kribbellaceae</taxon>
        <taxon>Kribbella</taxon>
    </lineage>
</organism>
<feature type="binding site" description="in other chain" evidence="4">
    <location>
        <position position="204"/>
    </location>
    <ligand>
        <name>K(+)</name>
        <dbReference type="ChEBI" id="CHEBI:29103"/>
        <note>ligand shared between two tetrameric partners</note>
    </ligand>
</feature>
<dbReference type="SUPFAM" id="SSF51412">
    <property type="entry name" value="Inosine monophosphate dehydrogenase (IMPDH)"/>
    <property type="match status" value="1"/>
</dbReference>
<evidence type="ECO:0000256" key="2">
    <source>
        <dbReference type="ARBA" id="ARBA00022726"/>
    </source>
</evidence>
<name>A0A4R0IT78_9ACTN</name>
<feature type="binding site" description="in other chain" evidence="4">
    <location>
        <position position="207"/>
    </location>
    <ligand>
        <name>K(+)</name>
        <dbReference type="ChEBI" id="CHEBI:29103"/>
        <note>ligand shared between two tetrameric partners</note>
    </ligand>
</feature>
<dbReference type="GO" id="GO:0003938">
    <property type="term" value="F:IMP dehydrogenase activity"/>
    <property type="evidence" value="ECO:0007669"/>
    <property type="project" value="InterPro"/>
</dbReference>
<comment type="caution">
    <text evidence="7">The sequence shown here is derived from an EMBL/GenBank/DDBJ whole genome shotgun (WGS) entry which is preliminary data.</text>
</comment>
<keyword evidence="3" id="KW-0520">NAD</keyword>
<evidence type="ECO:0000256" key="3">
    <source>
        <dbReference type="PIRSR" id="PIRSR000130-3"/>
    </source>
</evidence>
<reference evidence="7 8" key="1">
    <citation type="submission" date="2019-02" db="EMBL/GenBank/DDBJ databases">
        <title>Kribbella capetownensis sp. nov. and Kribbella speibonae sp. nov., isolated from soil.</title>
        <authorList>
            <person name="Curtis S.M."/>
            <person name="Norton I."/>
            <person name="Everest G.J."/>
            <person name="Meyers P.R."/>
        </authorList>
    </citation>
    <scope>NUCLEOTIDE SEQUENCE [LARGE SCALE GENOMIC DNA]</scope>
    <source>
        <strain evidence="7 8">YM55</strain>
    </source>
</reference>
<protein>
    <submittedName>
        <fullName evidence="7">Guanosine monophosphate reductase</fullName>
    </submittedName>
</protein>
<dbReference type="PANTHER" id="PTHR11911:SF111">
    <property type="entry name" value="INOSINE-5'-MONOPHOSPHATE DEHYDROGENASE"/>
    <property type="match status" value="1"/>
</dbReference>
<dbReference type="EMBL" id="SJKC01000003">
    <property type="protein sequence ID" value="TCC36297.1"/>
    <property type="molecule type" value="Genomic_DNA"/>
</dbReference>
<feature type="domain" description="IMP dehydrogenase/GMP reductase" evidence="6">
    <location>
        <begin position="18"/>
        <end position="376"/>
    </location>
</feature>
<evidence type="ECO:0000313" key="8">
    <source>
        <dbReference type="Proteomes" id="UP000294225"/>
    </source>
</evidence>
<dbReference type="SMART" id="SM01240">
    <property type="entry name" value="IMPDH"/>
    <property type="match status" value="1"/>
</dbReference>
<evidence type="ECO:0000256" key="4">
    <source>
        <dbReference type="PIRSR" id="PIRSR000130-4"/>
    </source>
</evidence>
<dbReference type="PANTHER" id="PTHR11911">
    <property type="entry name" value="INOSINE-5-MONOPHOSPHATE DEHYDROGENASE RELATED"/>
    <property type="match status" value="1"/>
</dbReference>